<accession>A0A8T2N682</accession>
<dbReference type="AlphaFoldDB" id="A0A8T2N682"/>
<keyword evidence="4" id="KW-1185">Reference proteome</keyword>
<gene>
    <name evidence="3" type="ORF">JZ751_004575</name>
    <name evidence="2" type="ORF">JZ751_029791</name>
</gene>
<comment type="caution">
    <text evidence="3">The sequence shown here is derived from an EMBL/GenBank/DDBJ whole genome shotgun (WGS) entry which is preliminary data.</text>
</comment>
<evidence type="ECO:0000313" key="2">
    <source>
        <dbReference type="EMBL" id="KAG9329751.1"/>
    </source>
</evidence>
<dbReference type="Proteomes" id="UP000824540">
    <property type="component" value="Unassembled WGS sequence"/>
</dbReference>
<dbReference type="EMBL" id="JAFBMS010000945">
    <property type="protein sequence ID" value="KAG9329751.1"/>
    <property type="molecule type" value="Genomic_DNA"/>
</dbReference>
<sequence length="68" mass="7168">MSRGLTVLYASSASTAQTDAAALFNVGVNQRETDSAHVPPRYSGNGAKRGKSTDPAEISQRSVRPAFD</sequence>
<protein>
    <submittedName>
        <fullName evidence="3">Uncharacterized protein</fullName>
    </submittedName>
</protein>
<reference evidence="3" key="1">
    <citation type="thesis" date="2021" institute="BYU ScholarsArchive" country="Provo, UT, USA">
        <title>Applications of and Algorithms for Genome Assembly and Genomic Analyses with an Emphasis on Marine Teleosts.</title>
        <authorList>
            <person name="Pickett B.D."/>
        </authorList>
    </citation>
    <scope>NUCLEOTIDE SEQUENCE</scope>
    <source>
        <strain evidence="3">HI-2016</strain>
    </source>
</reference>
<proteinExistence type="predicted"/>
<evidence type="ECO:0000313" key="4">
    <source>
        <dbReference type="Proteomes" id="UP000824540"/>
    </source>
</evidence>
<evidence type="ECO:0000256" key="1">
    <source>
        <dbReference type="SAM" id="MobiDB-lite"/>
    </source>
</evidence>
<organism evidence="3 4">
    <name type="scientific">Albula glossodonta</name>
    <name type="common">roundjaw bonefish</name>
    <dbReference type="NCBI Taxonomy" id="121402"/>
    <lineage>
        <taxon>Eukaryota</taxon>
        <taxon>Metazoa</taxon>
        <taxon>Chordata</taxon>
        <taxon>Craniata</taxon>
        <taxon>Vertebrata</taxon>
        <taxon>Euteleostomi</taxon>
        <taxon>Actinopterygii</taxon>
        <taxon>Neopterygii</taxon>
        <taxon>Teleostei</taxon>
        <taxon>Albuliformes</taxon>
        <taxon>Albulidae</taxon>
        <taxon>Albula</taxon>
    </lineage>
</organism>
<dbReference type="EMBL" id="JAFBMS010000119">
    <property type="protein sequence ID" value="KAG9335446.1"/>
    <property type="molecule type" value="Genomic_DNA"/>
</dbReference>
<evidence type="ECO:0000313" key="3">
    <source>
        <dbReference type="EMBL" id="KAG9335446.1"/>
    </source>
</evidence>
<name>A0A8T2N682_9TELE</name>
<feature type="region of interest" description="Disordered" evidence="1">
    <location>
        <begin position="30"/>
        <end position="68"/>
    </location>
</feature>